<organism evidence="1 2">
    <name type="scientific">Jatropha curcas</name>
    <name type="common">Barbados nut</name>
    <dbReference type="NCBI Taxonomy" id="180498"/>
    <lineage>
        <taxon>Eukaryota</taxon>
        <taxon>Viridiplantae</taxon>
        <taxon>Streptophyta</taxon>
        <taxon>Embryophyta</taxon>
        <taxon>Tracheophyta</taxon>
        <taxon>Spermatophyta</taxon>
        <taxon>Magnoliopsida</taxon>
        <taxon>eudicotyledons</taxon>
        <taxon>Gunneridae</taxon>
        <taxon>Pentapetalae</taxon>
        <taxon>rosids</taxon>
        <taxon>fabids</taxon>
        <taxon>Malpighiales</taxon>
        <taxon>Euphorbiaceae</taxon>
        <taxon>Crotonoideae</taxon>
        <taxon>Jatropheae</taxon>
        <taxon>Jatropha</taxon>
    </lineage>
</organism>
<protein>
    <submittedName>
        <fullName evidence="1">Uncharacterized protein</fullName>
    </submittedName>
</protein>
<dbReference type="AlphaFoldDB" id="A0A067KHX1"/>
<proteinExistence type="predicted"/>
<sequence length="81" mass="8978">MPLYSGLELLSNADLVNLWNYYVSSGSQHTDDEYANNYVPHGGARDSISELVSTAGLVAFCPVALELNALFWQFATEYIML</sequence>
<reference evidence="1 2" key="1">
    <citation type="journal article" date="2014" name="PLoS ONE">
        <title>Global Analysis of Gene Expression Profiles in Physic Nut (Jatropha curcas L.) Seedlings Exposed to Salt Stress.</title>
        <authorList>
            <person name="Zhang L."/>
            <person name="Zhang C."/>
            <person name="Wu P."/>
            <person name="Chen Y."/>
            <person name="Li M."/>
            <person name="Jiang H."/>
            <person name="Wu G."/>
        </authorList>
    </citation>
    <scope>NUCLEOTIDE SEQUENCE [LARGE SCALE GENOMIC DNA]</scope>
    <source>
        <strain evidence="2">cv. GZQX0401</strain>
        <tissue evidence="1">Young leaves</tissue>
    </source>
</reference>
<evidence type="ECO:0000313" key="1">
    <source>
        <dbReference type="EMBL" id="KDP35811.1"/>
    </source>
</evidence>
<dbReference type="Proteomes" id="UP000027138">
    <property type="component" value="Unassembled WGS sequence"/>
</dbReference>
<gene>
    <name evidence="1" type="ORF">JCGZ_10620</name>
</gene>
<name>A0A067KHX1_JATCU</name>
<evidence type="ECO:0000313" key="2">
    <source>
        <dbReference type="Proteomes" id="UP000027138"/>
    </source>
</evidence>
<accession>A0A067KHX1</accession>
<keyword evidence="2" id="KW-1185">Reference proteome</keyword>
<dbReference type="EMBL" id="KK914475">
    <property type="protein sequence ID" value="KDP35811.1"/>
    <property type="molecule type" value="Genomic_DNA"/>
</dbReference>